<keyword evidence="3" id="KW-1185">Reference proteome</keyword>
<dbReference type="RefSeq" id="WP_051596461.1">
    <property type="nucleotide sequence ID" value="NZ_ARYH01000005.1"/>
</dbReference>
<gene>
    <name evidence="2" type="ORF">HAD_17336</name>
</gene>
<protein>
    <submittedName>
        <fullName evidence="2">Response regulator receiver and antar domain protein</fullName>
    </submittedName>
</protein>
<dbReference type="InterPro" id="IPR011006">
    <property type="entry name" value="CheY-like_superfamily"/>
</dbReference>
<dbReference type="InterPro" id="IPR036388">
    <property type="entry name" value="WH-like_DNA-bd_sf"/>
</dbReference>
<dbReference type="SUPFAM" id="SSF52172">
    <property type="entry name" value="CheY-like"/>
    <property type="match status" value="1"/>
</dbReference>
<dbReference type="InterPro" id="IPR008327">
    <property type="entry name" value="Sig_transdc_resp-reg_antiterm"/>
</dbReference>
<dbReference type="InterPro" id="IPR005561">
    <property type="entry name" value="ANTAR"/>
</dbReference>
<comment type="caution">
    <text evidence="2">The sequence shown here is derived from an EMBL/GenBank/DDBJ whole genome shotgun (WGS) entry which is preliminary data.</text>
</comment>
<dbReference type="PIRSF" id="PIRSF036382">
    <property type="entry name" value="RR_antiterm"/>
    <property type="match status" value="1"/>
</dbReference>
<feature type="domain" description="ANTAR" evidence="1">
    <location>
        <begin position="149"/>
        <end position="210"/>
    </location>
</feature>
<evidence type="ECO:0000259" key="1">
    <source>
        <dbReference type="PROSITE" id="PS50921"/>
    </source>
</evidence>
<organism evidence="2 3">
    <name type="scientific">Hyphomonas adhaerens MHS-3</name>
    <dbReference type="NCBI Taxonomy" id="1280949"/>
    <lineage>
        <taxon>Bacteria</taxon>
        <taxon>Pseudomonadati</taxon>
        <taxon>Pseudomonadota</taxon>
        <taxon>Alphaproteobacteria</taxon>
        <taxon>Hyphomonadales</taxon>
        <taxon>Hyphomonadaceae</taxon>
        <taxon>Hyphomonas</taxon>
    </lineage>
</organism>
<proteinExistence type="predicted"/>
<dbReference type="PATRIC" id="fig|1280949.3.peg.3515"/>
<dbReference type="eggNOG" id="COG3707">
    <property type="taxonomic scope" value="Bacteria"/>
</dbReference>
<dbReference type="EMBL" id="ARYH01000005">
    <property type="protein sequence ID" value="KCZ82612.1"/>
    <property type="molecule type" value="Genomic_DNA"/>
</dbReference>
<reference evidence="2 3" key="1">
    <citation type="journal article" date="2014" name="Antonie Van Leeuwenhoek">
        <title>Hyphomonas beringensis sp. nov. and Hyphomonas chukchiensis sp. nov., isolated from surface seawater of the Bering Sea and Chukchi Sea.</title>
        <authorList>
            <person name="Li C."/>
            <person name="Lai Q."/>
            <person name="Li G."/>
            <person name="Dong C."/>
            <person name="Wang J."/>
            <person name="Liao Y."/>
            <person name="Shao Z."/>
        </authorList>
    </citation>
    <scope>NUCLEOTIDE SEQUENCE [LARGE SCALE GENOMIC DNA]</scope>
    <source>
        <strain evidence="2 3">MHS-3</strain>
    </source>
</reference>
<accession>A0A069DZW0</accession>
<name>A0A069DZW0_9PROT</name>
<evidence type="ECO:0000313" key="2">
    <source>
        <dbReference type="EMBL" id="KCZ82612.1"/>
    </source>
</evidence>
<dbReference type="GO" id="GO:0003723">
    <property type="term" value="F:RNA binding"/>
    <property type="evidence" value="ECO:0007669"/>
    <property type="project" value="InterPro"/>
</dbReference>
<dbReference type="SMART" id="SM01012">
    <property type="entry name" value="ANTAR"/>
    <property type="match status" value="1"/>
</dbReference>
<dbReference type="Pfam" id="PF03861">
    <property type="entry name" value="ANTAR"/>
    <property type="match status" value="1"/>
</dbReference>
<sequence length="217" mass="24124">MAAENTRCTVLLSEEKQSESASETTSWDRQILILASDRVRAGRIAGALGDQPHQTEITGHADWQARRLKLIGASAIILASPEVDLDLLTELLAMRRFRSVPILVFVDQGSREEMSRALKLGVSAFIVDGLEPDRIPAILNVAEERHSLTLALRDELQKSREDLAARKTIERAKGLLMTKSGLSEQDVYDSMRRMAMTQGKPMREIAENVLAIFAIFP</sequence>
<dbReference type="Gene3D" id="1.10.10.10">
    <property type="entry name" value="Winged helix-like DNA-binding domain superfamily/Winged helix DNA-binding domain"/>
    <property type="match status" value="1"/>
</dbReference>
<dbReference type="OrthoDB" id="9795002at2"/>
<dbReference type="STRING" id="1280949.HAD_17336"/>
<dbReference type="PROSITE" id="PS50921">
    <property type="entry name" value="ANTAR"/>
    <property type="match status" value="1"/>
</dbReference>
<dbReference type="AlphaFoldDB" id="A0A069DZW0"/>
<dbReference type="Proteomes" id="UP000027446">
    <property type="component" value="Unassembled WGS sequence"/>
</dbReference>
<evidence type="ECO:0000313" key="3">
    <source>
        <dbReference type="Proteomes" id="UP000027446"/>
    </source>
</evidence>